<name>A0A1I4D514_9PROT</name>
<gene>
    <name evidence="1" type="ORF">SAMN05216302_101842</name>
</gene>
<keyword evidence="2" id="KW-1185">Reference proteome</keyword>
<evidence type="ECO:0000313" key="1">
    <source>
        <dbReference type="EMBL" id="SFK87101.1"/>
    </source>
</evidence>
<protein>
    <submittedName>
        <fullName evidence="1">Uncharacterized protein</fullName>
    </submittedName>
</protein>
<evidence type="ECO:0000313" key="2">
    <source>
        <dbReference type="Proteomes" id="UP000199533"/>
    </source>
</evidence>
<organism evidence="1 2">
    <name type="scientific">Nitrosomonas aestuarii</name>
    <dbReference type="NCBI Taxonomy" id="52441"/>
    <lineage>
        <taxon>Bacteria</taxon>
        <taxon>Pseudomonadati</taxon>
        <taxon>Pseudomonadota</taxon>
        <taxon>Betaproteobacteria</taxon>
        <taxon>Nitrosomonadales</taxon>
        <taxon>Nitrosomonadaceae</taxon>
        <taxon>Nitrosomonas</taxon>
    </lineage>
</organism>
<proteinExistence type="predicted"/>
<dbReference type="AlphaFoldDB" id="A0A1I4D514"/>
<dbReference type="Proteomes" id="UP000199533">
    <property type="component" value="Unassembled WGS sequence"/>
</dbReference>
<dbReference type="STRING" id="52441.SAMN05216302_101842"/>
<reference evidence="2" key="1">
    <citation type="submission" date="2016-10" db="EMBL/GenBank/DDBJ databases">
        <authorList>
            <person name="Varghese N."/>
            <person name="Submissions S."/>
        </authorList>
    </citation>
    <scope>NUCLEOTIDE SEQUENCE [LARGE SCALE GENOMIC DNA]</scope>
    <source>
        <strain evidence="2">Nm69</strain>
    </source>
</reference>
<sequence length="58" mass="6688">MAYVEAIDFDFAAFWRNALSLFRTTVIQGIMPNYLRYRLKGGCYFITVNLLKGKYVAG</sequence>
<accession>A0A1I4D514</accession>
<dbReference type="EMBL" id="FOSP01000018">
    <property type="protein sequence ID" value="SFK87101.1"/>
    <property type="molecule type" value="Genomic_DNA"/>
</dbReference>